<evidence type="ECO:0000256" key="3">
    <source>
        <dbReference type="ARBA" id="ARBA00023054"/>
    </source>
</evidence>
<keyword evidence="8" id="KW-0282">Flagellum</keyword>
<accession>A0A3N4UKR2</accession>
<comment type="caution">
    <text evidence="8">The sequence shown here is derived from an EMBL/GenBank/DDBJ whole genome shotgun (WGS) entry which is preliminary data.</text>
</comment>
<reference evidence="8 9" key="1">
    <citation type="submission" date="2018-11" db="EMBL/GenBank/DDBJ databases">
        <title>Genomic Encyclopedia of Type Strains, Phase IV (KMG-IV): sequencing the most valuable type-strain genomes for metagenomic binning, comparative biology and taxonomic classification.</title>
        <authorList>
            <person name="Goeker M."/>
        </authorList>
    </citation>
    <scope>NUCLEOTIDE SEQUENCE [LARGE SCALE GENOMIC DNA]</scope>
    <source>
        <strain evidence="8 9">DSM 101684</strain>
    </source>
</reference>
<comment type="subcellular location">
    <subcellularLocation>
        <location evidence="5">Secreted</location>
    </subcellularLocation>
    <subcellularLocation>
        <location evidence="5">Bacterial flagellum</location>
    </subcellularLocation>
</comment>
<feature type="domain" description="Flagellar hook-associated protein 2 N-terminal" evidence="6">
    <location>
        <begin position="10"/>
        <end position="106"/>
    </location>
</feature>
<comment type="similarity">
    <text evidence="1 5">Belongs to the FliD family.</text>
</comment>
<comment type="subunit">
    <text evidence="2 5">Homopentamer.</text>
</comment>
<dbReference type="GO" id="GO:0005576">
    <property type="term" value="C:extracellular region"/>
    <property type="evidence" value="ECO:0007669"/>
    <property type="project" value="UniProtKB-SubCell"/>
</dbReference>
<comment type="function">
    <text evidence="5">Required for morphogenesis and for the elongation of the flagellar filament by facilitating polymerization of the flagellin monomers at the tip of growing filament. Forms a capping structure, which prevents flagellin subunits (transported through the central channel of the flagellum) from leaking out without polymerization at the distal end.</text>
</comment>
<evidence type="ECO:0000256" key="5">
    <source>
        <dbReference type="RuleBase" id="RU362066"/>
    </source>
</evidence>
<dbReference type="GO" id="GO:0009424">
    <property type="term" value="C:bacterial-type flagellum hook"/>
    <property type="evidence" value="ECO:0007669"/>
    <property type="project" value="UniProtKB-UniRule"/>
</dbReference>
<dbReference type="AlphaFoldDB" id="A0A3N4UKR2"/>
<dbReference type="GO" id="GO:0007155">
    <property type="term" value="P:cell adhesion"/>
    <property type="evidence" value="ECO:0007669"/>
    <property type="project" value="InterPro"/>
</dbReference>
<evidence type="ECO:0000259" key="6">
    <source>
        <dbReference type="Pfam" id="PF02465"/>
    </source>
</evidence>
<evidence type="ECO:0000256" key="1">
    <source>
        <dbReference type="ARBA" id="ARBA00009764"/>
    </source>
</evidence>
<keyword evidence="8" id="KW-0969">Cilium</keyword>
<dbReference type="EMBL" id="RKQL01000002">
    <property type="protein sequence ID" value="RPE70568.1"/>
    <property type="molecule type" value="Genomic_DNA"/>
</dbReference>
<proteinExistence type="inferred from homology"/>
<dbReference type="RefSeq" id="WP_124221299.1">
    <property type="nucleotide sequence ID" value="NZ_RKQL01000002.1"/>
</dbReference>
<evidence type="ECO:0000313" key="8">
    <source>
        <dbReference type="EMBL" id="RPE70568.1"/>
    </source>
</evidence>
<keyword evidence="5" id="KW-0964">Secreted</keyword>
<dbReference type="GO" id="GO:0071973">
    <property type="term" value="P:bacterial-type flagellum-dependent cell motility"/>
    <property type="evidence" value="ECO:0007669"/>
    <property type="project" value="TreeGrafter"/>
</dbReference>
<evidence type="ECO:0000259" key="7">
    <source>
        <dbReference type="Pfam" id="PF07195"/>
    </source>
</evidence>
<keyword evidence="9" id="KW-1185">Reference proteome</keyword>
<name>A0A3N4UKR2_9BURK</name>
<protein>
    <recommendedName>
        <fullName evidence="5">Flagellar hook-associated protein 2</fullName>
        <shortName evidence="5">HAP2</shortName>
    </recommendedName>
    <alternativeName>
        <fullName evidence="5">Flagellar cap protein</fullName>
    </alternativeName>
</protein>
<evidence type="ECO:0000313" key="9">
    <source>
        <dbReference type="Proteomes" id="UP000272193"/>
    </source>
</evidence>
<dbReference type="InterPro" id="IPR040026">
    <property type="entry name" value="FliD"/>
</dbReference>
<dbReference type="OrthoDB" id="9810816at2"/>
<keyword evidence="8" id="KW-0966">Cell projection</keyword>
<keyword evidence="4 5" id="KW-0975">Bacterial flagellum</keyword>
<dbReference type="InterPro" id="IPR003481">
    <property type="entry name" value="FliD_N"/>
</dbReference>
<dbReference type="Proteomes" id="UP000272193">
    <property type="component" value="Unassembled WGS sequence"/>
</dbReference>
<evidence type="ECO:0000256" key="4">
    <source>
        <dbReference type="ARBA" id="ARBA00023143"/>
    </source>
</evidence>
<dbReference type="Pfam" id="PF02465">
    <property type="entry name" value="FliD_N"/>
    <property type="match status" value="1"/>
</dbReference>
<feature type="domain" description="Flagellar hook-associated protein 2 C-terminal" evidence="7">
    <location>
        <begin position="218"/>
        <end position="379"/>
    </location>
</feature>
<dbReference type="GO" id="GO:0009421">
    <property type="term" value="C:bacterial-type flagellum filament cap"/>
    <property type="evidence" value="ECO:0007669"/>
    <property type="project" value="InterPro"/>
</dbReference>
<gene>
    <name evidence="8" type="ORF">EDC62_1050</name>
</gene>
<dbReference type="Pfam" id="PF07195">
    <property type="entry name" value="FliD_C"/>
    <property type="match status" value="2"/>
</dbReference>
<feature type="domain" description="Flagellar hook-associated protein 2 C-terminal" evidence="7">
    <location>
        <begin position="557"/>
        <end position="628"/>
    </location>
</feature>
<sequence>MAVSISGLVSGVDVQSLVSTISAAYQRPITVLQDQQREQQATLSAWGRLQGSLSSLQSTVAGLQNVTQLNNRSVSASTAGVVSASVDANAPEGSYTLTDVTLAQSQSLYSQAFASATNTAIGTGTLQIQVGSGSPKSISIDGSNNTLNGIAAAINSAGAGVSAAVVFDGSGYRLTLSGNSTGAANAFKVSVSGATGSLGALAYDPATPGAGMTQSQAAQDASVRINGLLVTSANNTISGAIPGVKFDLLQAGGSTKLTVAKDSAAFVKSVESFVSAFNKAMGTLNEVTAFVPGSNGAPSQSGPLLGDIGVQNLRTQMLNLISGQGVGTRPGATYASLGSVGISLAEDGTLALDSGKLTAALKADYEGVTGLFGQVGSASNSNVRFVGATTDTKPGTYALSVSTPASPAVIAIAPSIASGGLATAEALTFTSGTKAVTVNLDAGATLQQVISTINARLREGGLSGIEAAEDGGGLRISTQAYGSSQSFSVVSDQAAGPGSTGIGTTMLSATGVDVAGSVNGQTTSGSGQRLTVTGPGAALGLQLDITGPGTGSLGTVTLSQGLYQQLNSVLVAALNSRNGFVAAATQGINASIASIDKQIAQLQQSVEAQTALLQQQFDAMQSMMTQFKGIGQYLTAYFDSVSSSKSSSKG</sequence>
<evidence type="ECO:0000256" key="2">
    <source>
        <dbReference type="ARBA" id="ARBA00011255"/>
    </source>
</evidence>
<dbReference type="PANTHER" id="PTHR30288">
    <property type="entry name" value="FLAGELLAR CAP/ASSEMBLY PROTEIN FLID"/>
    <property type="match status" value="1"/>
</dbReference>
<organism evidence="8 9">
    <name type="scientific">Tibeticola sediminis</name>
    <dbReference type="NCBI Taxonomy" id="1917811"/>
    <lineage>
        <taxon>Bacteria</taxon>
        <taxon>Pseudomonadati</taxon>
        <taxon>Pseudomonadota</taxon>
        <taxon>Betaproteobacteria</taxon>
        <taxon>Burkholderiales</taxon>
        <taxon>Comamonadaceae</taxon>
        <taxon>Tibeticola</taxon>
    </lineage>
</organism>
<keyword evidence="3" id="KW-0175">Coiled coil</keyword>
<dbReference type="PANTHER" id="PTHR30288:SF0">
    <property type="entry name" value="FLAGELLAR HOOK-ASSOCIATED PROTEIN 2"/>
    <property type="match status" value="1"/>
</dbReference>
<dbReference type="InterPro" id="IPR010809">
    <property type="entry name" value="FliD_C"/>
</dbReference>